<dbReference type="Gene3D" id="3.90.70.30">
    <property type="entry name" value="Phytochelatin synthase, N-terminal domain"/>
    <property type="match status" value="1"/>
</dbReference>
<accession>A7RVC5</accession>
<dbReference type="InterPro" id="IPR038156">
    <property type="entry name" value="PCS_N_sf"/>
</dbReference>
<dbReference type="EMBL" id="DS469543">
    <property type="protein sequence ID" value="EDO44619.1"/>
    <property type="molecule type" value="Genomic_DNA"/>
</dbReference>
<dbReference type="PANTHER" id="PTHR33447:SF24">
    <property type="entry name" value="GLUTATHIONE GAMMA-GLUTAMYLCYSTEINYLTRANSFERASE"/>
    <property type="match status" value="1"/>
</dbReference>
<dbReference type="Pfam" id="PF05023">
    <property type="entry name" value="Phytochelatin"/>
    <property type="match status" value="1"/>
</dbReference>
<dbReference type="PROSITE" id="PS51443">
    <property type="entry name" value="PCS"/>
    <property type="match status" value="1"/>
</dbReference>
<dbReference type="HOGENOM" id="CLU_037385_0_0_1"/>
<keyword evidence="3" id="KW-0808">Transferase</keyword>
<dbReference type="FunFam" id="3.90.70.30:FF:000001">
    <property type="entry name" value="Glutathione gamma-glutamylcysteinyltransferase 1"/>
    <property type="match status" value="1"/>
</dbReference>
<protein>
    <recommendedName>
        <fullName evidence="1">glutathione gamma-glutamylcysteinyltransferase</fullName>
        <ecNumber evidence="1">2.3.2.15</ecNumber>
    </recommendedName>
</protein>
<dbReference type="AlphaFoldDB" id="A7RVC5"/>
<dbReference type="PhylomeDB" id="A7RVC5"/>
<reference evidence="6 7" key="1">
    <citation type="journal article" date="2007" name="Science">
        <title>Sea anemone genome reveals ancestral eumetazoan gene repertoire and genomic organization.</title>
        <authorList>
            <person name="Putnam N.H."/>
            <person name="Srivastava M."/>
            <person name="Hellsten U."/>
            <person name="Dirks B."/>
            <person name="Chapman J."/>
            <person name="Salamov A."/>
            <person name="Terry A."/>
            <person name="Shapiro H."/>
            <person name="Lindquist E."/>
            <person name="Kapitonov V.V."/>
            <person name="Jurka J."/>
            <person name="Genikhovich G."/>
            <person name="Grigoriev I.V."/>
            <person name="Lucas S.M."/>
            <person name="Steele R.E."/>
            <person name="Finnerty J.R."/>
            <person name="Technau U."/>
            <person name="Martindale M.Q."/>
            <person name="Rokhsar D.S."/>
        </authorList>
    </citation>
    <scope>NUCLEOTIDE SEQUENCE [LARGE SCALE GENOMIC DNA]</scope>
    <source>
        <strain evidence="7">CH2 X CH6</strain>
    </source>
</reference>
<keyword evidence="2" id="KW-0104">Cadmium</keyword>
<sequence length="250" mass="28339">METFHCYELPEDLLDYRSSESRRRLSRCLSNGSAVPFLSLSSCYNTQSELMFCGLSSLAVTLNALRIDPQRIWKTPWRWFTEELLDNCRPIDVVREAGGITMEEFSCLAKCNGAVCSTTRAEDTEQSFQLFRDTVISVCTGRQGLCTDNPLDTREQEPLELMVLSFHRSGLNQIGAGHYSPIAAYDDENDSALILDVSRYKYPPFWAPVRKLFDAMLAKDPVTNKSRGYFVLKAKKEETLGCCSCHRKIA</sequence>
<evidence type="ECO:0000313" key="7">
    <source>
        <dbReference type="Proteomes" id="UP000001593"/>
    </source>
</evidence>
<dbReference type="GO" id="GO:0016756">
    <property type="term" value="F:glutathione gamma-glutamylcysteinyltransferase activity"/>
    <property type="evidence" value="ECO:0007669"/>
    <property type="project" value="UniProtKB-EC"/>
</dbReference>
<gene>
    <name evidence="6" type="ORF">NEMVEDRAFT_v1g202690</name>
</gene>
<evidence type="ECO:0000259" key="5">
    <source>
        <dbReference type="PROSITE" id="PS51443"/>
    </source>
</evidence>
<dbReference type="SUPFAM" id="SSF54001">
    <property type="entry name" value="Cysteine proteinases"/>
    <property type="match status" value="1"/>
</dbReference>
<dbReference type="GO" id="GO:0046938">
    <property type="term" value="P:phytochelatin biosynthetic process"/>
    <property type="evidence" value="ECO:0007669"/>
    <property type="project" value="InterPro"/>
</dbReference>
<evidence type="ECO:0000256" key="4">
    <source>
        <dbReference type="ARBA" id="ARBA00022723"/>
    </source>
</evidence>
<evidence type="ECO:0000313" key="6">
    <source>
        <dbReference type="EMBL" id="EDO44619.1"/>
    </source>
</evidence>
<organism evidence="6 7">
    <name type="scientific">Nematostella vectensis</name>
    <name type="common">Starlet sea anemone</name>
    <dbReference type="NCBI Taxonomy" id="45351"/>
    <lineage>
        <taxon>Eukaryota</taxon>
        <taxon>Metazoa</taxon>
        <taxon>Cnidaria</taxon>
        <taxon>Anthozoa</taxon>
        <taxon>Hexacorallia</taxon>
        <taxon>Actiniaria</taxon>
        <taxon>Edwardsiidae</taxon>
        <taxon>Nematostella</taxon>
    </lineage>
</organism>
<dbReference type="InterPro" id="IPR040409">
    <property type="entry name" value="PCS-like"/>
</dbReference>
<dbReference type="GO" id="GO:0046872">
    <property type="term" value="F:metal ion binding"/>
    <property type="evidence" value="ECO:0007669"/>
    <property type="project" value="UniProtKB-KW"/>
</dbReference>
<proteinExistence type="predicted"/>
<evidence type="ECO:0000256" key="2">
    <source>
        <dbReference type="ARBA" id="ARBA00022539"/>
    </source>
</evidence>
<dbReference type="EC" id="2.3.2.15" evidence="1"/>
<keyword evidence="7" id="KW-1185">Reference proteome</keyword>
<dbReference type="OrthoDB" id="448954at2759"/>
<dbReference type="GO" id="GO:0010038">
    <property type="term" value="P:response to metal ion"/>
    <property type="evidence" value="ECO:0007669"/>
    <property type="project" value="InterPro"/>
</dbReference>
<dbReference type="Proteomes" id="UP000001593">
    <property type="component" value="Unassembled WGS sequence"/>
</dbReference>
<dbReference type="InParanoid" id="A7RVC5"/>
<dbReference type="PANTHER" id="PTHR33447">
    <property type="entry name" value="GLUTATHIONE GAMMA-GLUTAMYLCYSTEINYLTRANSFERASE"/>
    <property type="match status" value="1"/>
</dbReference>
<feature type="domain" description="Peptidase C83" evidence="5">
    <location>
        <begin position="1"/>
        <end position="237"/>
    </location>
</feature>
<keyword evidence="4" id="KW-0479">Metal-binding</keyword>
<dbReference type="eggNOG" id="KOG0632">
    <property type="taxonomic scope" value="Eukaryota"/>
</dbReference>
<dbReference type="InterPro" id="IPR038765">
    <property type="entry name" value="Papain-like_cys_pep_sf"/>
</dbReference>
<name>A7RVC5_NEMVE</name>
<evidence type="ECO:0000256" key="3">
    <source>
        <dbReference type="ARBA" id="ARBA00022679"/>
    </source>
</evidence>
<evidence type="ECO:0000256" key="1">
    <source>
        <dbReference type="ARBA" id="ARBA00012468"/>
    </source>
</evidence>
<dbReference type="InterPro" id="IPR007719">
    <property type="entry name" value="PCS_N"/>
</dbReference>